<evidence type="ECO:0000259" key="5">
    <source>
        <dbReference type="PROSITE" id="PS51388"/>
    </source>
</evidence>
<dbReference type="PROSITE" id="PS51388">
    <property type="entry name" value="GED"/>
    <property type="match status" value="1"/>
</dbReference>
<dbReference type="Gene3D" id="1.20.120.1240">
    <property type="entry name" value="Dynamin, middle domain"/>
    <property type="match status" value="1"/>
</dbReference>
<sequence>MEETNREPGPRGFSTKPISLKIFSPHVLKLTLVDLPGLIRIAVSGQSEDSINQIQEMVLNYISQPNCLILAVTPANQDIANSDALNIAKVADPERERTIGVLTKLDLMDEGTDAKDILENKLIPLKRGYVGVLNRSQKDIDEGKDVKYILDKERKFFESKEYYKHIAHRMGTPYLQQLLQKTLRAHIKAYLPTVRNELAKKLTHYTKELEDFKNSTGGGVNGKQFYVIKLIQEFIDDVTTKLMGHTELVSLEKVSTGALIQFKLYTEIQNNLKLNLEARKEQLVMLTVNMLALRNAVTVPPLVIEAACQSLICQYKEPLEHSVNCIAVLLVEAMEQSAEQIKAYPTLRNEVLYKIRLCIEKEADRTRRRLTEHVESEMFFINFGHPDFEAAIAEVVPPAAGTTKFWDCNDAEEDIATADVGVVAAKLFRNERMEKSVTYMTDIIKRYLEIVQKAMGDVAIKYTVYFLVKKVHDFIRLDLIPTLVDSANINSLTEDCDDEFRRKEEITSTCACLQEALDAIQSF</sequence>
<dbReference type="EMBL" id="KK120890">
    <property type="protein sequence ID" value="KFM79285.1"/>
    <property type="molecule type" value="Genomic_DNA"/>
</dbReference>
<dbReference type="Pfam" id="PF01031">
    <property type="entry name" value="Dynamin_M"/>
    <property type="match status" value="1"/>
</dbReference>
<keyword evidence="2" id="KW-0547">Nucleotide-binding</keyword>
<proteinExistence type="predicted"/>
<dbReference type="OrthoDB" id="6428243at2759"/>
<dbReference type="Pfam" id="PF00350">
    <property type="entry name" value="Dynamin_N"/>
    <property type="match status" value="1"/>
</dbReference>
<dbReference type="AlphaFoldDB" id="A0A087UPJ6"/>
<dbReference type="STRING" id="407821.A0A087UPJ6"/>
<accession>A0A087UPJ6</accession>
<keyword evidence="4" id="KW-0342">GTP-binding</keyword>
<evidence type="ECO:0000313" key="8">
    <source>
        <dbReference type="Proteomes" id="UP000054359"/>
    </source>
</evidence>
<organism evidence="7 8">
    <name type="scientific">Stegodyphus mimosarum</name>
    <name type="common">African social velvet spider</name>
    <dbReference type="NCBI Taxonomy" id="407821"/>
    <lineage>
        <taxon>Eukaryota</taxon>
        <taxon>Metazoa</taxon>
        <taxon>Ecdysozoa</taxon>
        <taxon>Arthropoda</taxon>
        <taxon>Chelicerata</taxon>
        <taxon>Arachnida</taxon>
        <taxon>Araneae</taxon>
        <taxon>Araneomorphae</taxon>
        <taxon>Entelegynae</taxon>
        <taxon>Eresoidea</taxon>
        <taxon>Eresidae</taxon>
        <taxon>Stegodyphus</taxon>
    </lineage>
</organism>
<dbReference type="SMART" id="SM00053">
    <property type="entry name" value="DYNc"/>
    <property type="match status" value="1"/>
</dbReference>
<dbReference type="Proteomes" id="UP000054359">
    <property type="component" value="Unassembled WGS sequence"/>
</dbReference>
<evidence type="ECO:0000256" key="3">
    <source>
        <dbReference type="ARBA" id="ARBA00022801"/>
    </source>
</evidence>
<dbReference type="GO" id="GO:0031623">
    <property type="term" value="P:receptor internalization"/>
    <property type="evidence" value="ECO:0007669"/>
    <property type="project" value="TreeGrafter"/>
</dbReference>
<dbReference type="GO" id="GO:0003924">
    <property type="term" value="F:GTPase activity"/>
    <property type="evidence" value="ECO:0007669"/>
    <property type="project" value="InterPro"/>
</dbReference>
<dbReference type="PANTHER" id="PTHR11566">
    <property type="entry name" value="DYNAMIN"/>
    <property type="match status" value="1"/>
</dbReference>
<feature type="domain" description="GED" evidence="5">
    <location>
        <begin position="437"/>
        <end position="523"/>
    </location>
</feature>
<dbReference type="InterPro" id="IPR022812">
    <property type="entry name" value="Dynamin"/>
</dbReference>
<evidence type="ECO:0000256" key="2">
    <source>
        <dbReference type="ARBA" id="ARBA00022741"/>
    </source>
</evidence>
<dbReference type="Gene3D" id="3.40.50.300">
    <property type="entry name" value="P-loop containing nucleotide triphosphate hydrolases"/>
    <property type="match status" value="1"/>
</dbReference>
<evidence type="ECO:0000256" key="4">
    <source>
        <dbReference type="ARBA" id="ARBA00023134"/>
    </source>
</evidence>
<dbReference type="PRINTS" id="PR00195">
    <property type="entry name" value="DYNAMIN"/>
</dbReference>
<evidence type="ECO:0000256" key="1">
    <source>
        <dbReference type="ARBA" id="ARBA00011980"/>
    </source>
</evidence>
<dbReference type="InterPro" id="IPR030381">
    <property type="entry name" value="G_DYNAMIN_dom"/>
</dbReference>
<dbReference type="InterPro" id="IPR045063">
    <property type="entry name" value="Dynamin_N"/>
</dbReference>
<gene>
    <name evidence="7" type="ORF">X975_23768</name>
</gene>
<reference evidence="7 8" key="1">
    <citation type="submission" date="2013-11" db="EMBL/GenBank/DDBJ databases">
        <title>Genome sequencing of Stegodyphus mimosarum.</title>
        <authorList>
            <person name="Bechsgaard J."/>
        </authorList>
    </citation>
    <scope>NUCLEOTIDE SEQUENCE [LARGE SCALE GENOMIC DNA]</scope>
</reference>
<dbReference type="GO" id="GO:0005737">
    <property type="term" value="C:cytoplasm"/>
    <property type="evidence" value="ECO:0007669"/>
    <property type="project" value="TreeGrafter"/>
</dbReference>
<name>A0A087UPJ6_STEMI</name>
<keyword evidence="3" id="KW-0378">Hydrolase</keyword>
<dbReference type="CDD" id="cd08771">
    <property type="entry name" value="DLP_1"/>
    <property type="match status" value="1"/>
</dbReference>
<dbReference type="Pfam" id="PF02212">
    <property type="entry name" value="GED"/>
    <property type="match status" value="1"/>
</dbReference>
<evidence type="ECO:0000259" key="6">
    <source>
        <dbReference type="PROSITE" id="PS51718"/>
    </source>
</evidence>
<dbReference type="PANTHER" id="PTHR11566:SF212">
    <property type="entry name" value="DYNAMIN"/>
    <property type="match status" value="1"/>
</dbReference>
<dbReference type="GO" id="GO:0008017">
    <property type="term" value="F:microtubule binding"/>
    <property type="evidence" value="ECO:0007669"/>
    <property type="project" value="TreeGrafter"/>
</dbReference>
<dbReference type="GO" id="GO:0005525">
    <property type="term" value="F:GTP binding"/>
    <property type="evidence" value="ECO:0007669"/>
    <property type="project" value="UniProtKB-KW"/>
</dbReference>
<keyword evidence="8" id="KW-1185">Reference proteome</keyword>
<feature type="non-terminal residue" evidence="7">
    <location>
        <position position="523"/>
    </location>
</feature>
<protein>
    <recommendedName>
        <fullName evidence="1">dynamin GTPase</fullName>
        <ecNumber evidence="1">3.6.5.5</ecNumber>
    </recommendedName>
</protein>
<dbReference type="InterPro" id="IPR020850">
    <property type="entry name" value="GED_dom"/>
</dbReference>
<dbReference type="GO" id="GO:0005886">
    <property type="term" value="C:plasma membrane"/>
    <property type="evidence" value="ECO:0007669"/>
    <property type="project" value="TreeGrafter"/>
</dbReference>
<dbReference type="EC" id="3.6.5.5" evidence="1"/>
<feature type="domain" description="Dynamin-type G" evidence="6">
    <location>
        <begin position="1"/>
        <end position="192"/>
    </location>
</feature>
<dbReference type="InterPro" id="IPR003130">
    <property type="entry name" value="GED"/>
</dbReference>
<dbReference type="PROSITE" id="PS51718">
    <property type="entry name" value="G_DYNAMIN_2"/>
    <property type="match status" value="1"/>
</dbReference>
<dbReference type="InterPro" id="IPR000375">
    <property type="entry name" value="Dynamin_stalk"/>
</dbReference>
<dbReference type="InterPro" id="IPR027417">
    <property type="entry name" value="P-loop_NTPase"/>
</dbReference>
<dbReference type="SUPFAM" id="SSF52540">
    <property type="entry name" value="P-loop containing nucleoside triphosphate hydrolases"/>
    <property type="match status" value="1"/>
</dbReference>
<dbReference type="OMA" id="KVQYLML"/>
<evidence type="ECO:0000313" key="7">
    <source>
        <dbReference type="EMBL" id="KFM79285.1"/>
    </source>
</evidence>
<dbReference type="GO" id="GO:0005874">
    <property type="term" value="C:microtubule"/>
    <property type="evidence" value="ECO:0007669"/>
    <property type="project" value="TreeGrafter"/>
</dbReference>
<dbReference type="InterPro" id="IPR001401">
    <property type="entry name" value="Dynamin_GTPase"/>
</dbReference>